<dbReference type="InterPro" id="IPR052170">
    <property type="entry name" value="M29_Exopeptidase"/>
</dbReference>
<evidence type="ECO:0000256" key="4">
    <source>
        <dbReference type="ARBA" id="ARBA00008236"/>
    </source>
</evidence>
<dbReference type="EMBL" id="QGGI01000004">
    <property type="protein sequence ID" value="PWJ95712.1"/>
    <property type="molecule type" value="Genomic_DNA"/>
</dbReference>
<dbReference type="AlphaFoldDB" id="A0AA45HJD9"/>
<gene>
    <name evidence="10" type="ORF">C7380_104131</name>
</gene>
<comment type="caution">
    <text evidence="10">The sequence shown here is derived from an EMBL/GenBank/DDBJ whole genome shotgun (WGS) entry which is preliminary data.</text>
</comment>
<keyword evidence="9" id="KW-0482">Metalloprotease</keyword>
<reference evidence="10 11" key="1">
    <citation type="submission" date="2018-05" db="EMBL/GenBank/DDBJ databases">
        <title>Genomic Encyclopedia of Type Strains, Phase IV (KMG-IV): sequencing the most valuable type-strain genomes for metagenomic binning, comparative biology and taxonomic classification.</title>
        <authorList>
            <person name="Goeker M."/>
        </authorList>
    </citation>
    <scope>NUCLEOTIDE SEQUENCE [LARGE SCALE GENOMIC DNA]</scope>
    <source>
        <strain evidence="10 11">DSM 24906</strain>
    </source>
</reference>
<evidence type="ECO:0000256" key="9">
    <source>
        <dbReference type="ARBA" id="ARBA00023049"/>
    </source>
</evidence>
<comment type="cofactor">
    <cofactor evidence="2">
        <name>Mg(2+)</name>
        <dbReference type="ChEBI" id="CHEBI:18420"/>
    </cofactor>
</comment>
<keyword evidence="5 10" id="KW-0031">Aminopeptidase</keyword>
<evidence type="ECO:0000256" key="3">
    <source>
        <dbReference type="ARBA" id="ARBA00001947"/>
    </source>
</evidence>
<protein>
    <submittedName>
        <fullName evidence="10">Aminopeptidase</fullName>
    </submittedName>
</protein>
<evidence type="ECO:0000256" key="7">
    <source>
        <dbReference type="ARBA" id="ARBA00022723"/>
    </source>
</evidence>
<dbReference type="PANTHER" id="PTHR34448">
    <property type="entry name" value="AMINOPEPTIDASE"/>
    <property type="match status" value="1"/>
</dbReference>
<evidence type="ECO:0000256" key="1">
    <source>
        <dbReference type="ARBA" id="ARBA00001941"/>
    </source>
</evidence>
<dbReference type="GO" id="GO:0006508">
    <property type="term" value="P:proteolysis"/>
    <property type="evidence" value="ECO:0007669"/>
    <property type="project" value="UniProtKB-KW"/>
</dbReference>
<keyword evidence="11" id="KW-1185">Reference proteome</keyword>
<evidence type="ECO:0000256" key="6">
    <source>
        <dbReference type="ARBA" id="ARBA00022670"/>
    </source>
</evidence>
<comment type="cofactor">
    <cofactor evidence="1">
        <name>Co(2+)</name>
        <dbReference type="ChEBI" id="CHEBI:48828"/>
    </cofactor>
</comment>
<dbReference type="PANTHER" id="PTHR34448:SF3">
    <property type="entry name" value="AMINOPEPTIDASE AMPS"/>
    <property type="match status" value="1"/>
</dbReference>
<keyword evidence="6" id="KW-0645">Protease</keyword>
<organism evidence="10 11">
    <name type="scientific">Oceanotoga teriensis</name>
    <dbReference type="NCBI Taxonomy" id="515440"/>
    <lineage>
        <taxon>Bacteria</taxon>
        <taxon>Thermotogati</taxon>
        <taxon>Thermotogota</taxon>
        <taxon>Thermotogae</taxon>
        <taxon>Petrotogales</taxon>
        <taxon>Petrotogaceae</taxon>
        <taxon>Oceanotoga</taxon>
    </lineage>
</organism>
<keyword evidence="7" id="KW-0479">Metal-binding</keyword>
<comment type="cofactor">
    <cofactor evidence="3">
        <name>Zn(2+)</name>
        <dbReference type="ChEBI" id="CHEBI:29105"/>
    </cofactor>
</comment>
<dbReference type="InterPro" id="IPR035097">
    <property type="entry name" value="M29_N-terminal"/>
</dbReference>
<evidence type="ECO:0000313" key="11">
    <source>
        <dbReference type="Proteomes" id="UP000245921"/>
    </source>
</evidence>
<dbReference type="GO" id="GO:0046872">
    <property type="term" value="F:metal ion binding"/>
    <property type="evidence" value="ECO:0007669"/>
    <property type="project" value="UniProtKB-KW"/>
</dbReference>
<name>A0AA45HJD9_9BACT</name>
<dbReference type="SUPFAM" id="SSF144052">
    <property type="entry name" value="Thermophilic metalloprotease-like"/>
    <property type="match status" value="1"/>
</dbReference>
<sequence length="410" mass="46706">MNLLENMEKYADLILKVGINLEKGQKLVIKTDTDSIELARVIQEKAYDIGARDVYMDISDSKSTLIKFLKAPDEAFKEYPSWKAEGMEKLAEDGAAFLSIISEDPDLFKNVNPDRLSKWNITASKALKKYRNILMSGSINWCVVASASQRWADKVFPNIEKNKRLEKLWEYIFKTVRVDNLDPISAWKIHMQNLNDKLSYLNKKQFDKLIYNSKTANLEIGLPKDHIWIGGGLKNTKSLVEFVPNLPTEEIFTMPDRNRIDGIIKSTMPLSYSGNIIENFELKFKDGKVIDFKAEKGEKILRSILETDENAKYIGEVALVPDNSPISNLNLLFYNTLFDENASCHLAFGEAYRYTLKNGSNMTEEEFRNKGGNTSLTHVDFMVGSSDLEIIGVDKEGNEEKIFSDGNWAF</sequence>
<dbReference type="InterPro" id="IPR000787">
    <property type="entry name" value="Peptidase_M29"/>
</dbReference>
<dbReference type="RefSeq" id="WP_206050517.1">
    <property type="nucleotide sequence ID" value="NZ_JAMHJO010000008.1"/>
</dbReference>
<dbReference type="GO" id="GO:0004177">
    <property type="term" value="F:aminopeptidase activity"/>
    <property type="evidence" value="ECO:0007669"/>
    <property type="project" value="UniProtKB-KW"/>
</dbReference>
<accession>A0AA45HJD9</accession>
<dbReference type="PRINTS" id="PR00919">
    <property type="entry name" value="THERMOPTASE"/>
</dbReference>
<evidence type="ECO:0000256" key="8">
    <source>
        <dbReference type="ARBA" id="ARBA00022801"/>
    </source>
</evidence>
<dbReference type="GO" id="GO:0008237">
    <property type="term" value="F:metallopeptidase activity"/>
    <property type="evidence" value="ECO:0007669"/>
    <property type="project" value="UniProtKB-KW"/>
</dbReference>
<evidence type="ECO:0000313" key="10">
    <source>
        <dbReference type="EMBL" id="PWJ95712.1"/>
    </source>
</evidence>
<dbReference type="Pfam" id="PF02073">
    <property type="entry name" value="Peptidase_M29"/>
    <property type="match status" value="1"/>
</dbReference>
<evidence type="ECO:0000256" key="5">
    <source>
        <dbReference type="ARBA" id="ARBA00022438"/>
    </source>
</evidence>
<proteinExistence type="inferred from homology"/>
<dbReference type="Proteomes" id="UP000245921">
    <property type="component" value="Unassembled WGS sequence"/>
</dbReference>
<dbReference type="Gene3D" id="3.40.1830.10">
    <property type="entry name" value="Thermophilic metalloprotease (M29)"/>
    <property type="match status" value="1"/>
</dbReference>
<evidence type="ECO:0000256" key="2">
    <source>
        <dbReference type="ARBA" id="ARBA00001946"/>
    </source>
</evidence>
<comment type="similarity">
    <text evidence="4">Belongs to the peptidase M29 family.</text>
</comment>
<keyword evidence="8" id="KW-0378">Hydrolase</keyword>